<reference evidence="1" key="1">
    <citation type="submission" date="2020-07" db="EMBL/GenBank/DDBJ databases">
        <title>Multicomponent nature underlies the extraordinary mechanical properties of spider dragline silk.</title>
        <authorList>
            <person name="Kono N."/>
            <person name="Nakamura H."/>
            <person name="Mori M."/>
            <person name="Yoshida Y."/>
            <person name="Ohtoshi R."/>
            <person name="Malay A.D."/>
            <person name="Moran D.A.P."/>
            <person name="Tomita M."/>
            <person name="Numata K."/>
            <person name="Arakawa K."/>
        </authorList>
    </citation>
    <scope>NUCLEOTIDE SEQUENCE</scope>
</reference>
<keyword evidence="2" id="KW-1185">Reference proteome</keyword>
<evidence type="ECO:0000313" key="2">
    <source>
        <dbReference type="Proteomes" id="UP000887116"/>
    </source>
</evidence>
<dbReference type="InterPro" id="IPR011992">
    <property type="entry name" value="EF-hand-dom_pair"/>
</dbReference>
<sequence>MGGHSSKETPRDLKPAFDKYVKLKGRNGCLSAVEFKNWLLEAFILGQDTKVTPVGIENVLSSNRIDRSRMNFDEFKKCIEDLANGDKKHHIKMINSLINSTENQHQ</sequence>
<protein>
    <submittedName>
        <fullName evidence="1">Uncharacterized protein</fullName>
    </submittedName>
</protein>
<dbReference type="Proteomes" id="UP000887116">
    <property type="component" value="Unassembled WGS sequence"/>
</dbReference>
<comment type="caution">
    <text evidence="1">The sequence shown here is derived from an EMBL/GenBank/DDBJ whole genome shotgun (WGS) entry which is preliminary data.</text>
</comment>
<dbReference type="SUPFAM" id="SSF47473">
    <property type="entry name" value="EF-hand"/>
    <property type="match status" value="1"/>
</dbReference>
<gene>
    <name evidence="1" type="primary">AVEN_63712_1</name>
    <name evidence="1" type="ORF">TNCT_716601</name>
</gene>
<dbReference type="AlphaFoldDB" id="A0A8X6H3V6"/>
<dbReference type="EMBL" id="BMAO01027332">
    <property type="protein sequence ID" value="GFR16079.1"/>
    <property type="molecule type" value="Genomic_DNA"/>
</dbReference>
<accession>A0A8X6H3V6</accession>
<evidence type="ECO:0000313" key="1">
    <source>
        <dbReference type="EMBL" id="GFR16079.1"/>
    </source>
</evidence>
<name>A0A8X6H3V6_TRICU</name>
<proteinExistence type="predicted"/>
<dbReference type="OrthoDB" id="6416306at2759"/>
<organism evidence="1 2">
    <name type="scientific">Trichonephila clavata</name>
    <name type="common">Joro spider</name>
    <name type="synonym">Nephila clavata</name>
    <dbReference type="NCBI Taxonomy" id="2740835"/>
    <lineage>
        <taxon>Eukaryota</taxon>
        <taxon>Metazoa</taxon>
        <taxon>Ecdysozoa</taxon>
        <taxon>Arthropoda</taxon>
        <taxon>Chelicerata</taxon>
        <taxon>Arachnida</taxon>
        <taxon>Araneae</taxon>
        <taxon>Araneomorphae</taxon>
        <taxon>Entelegynae</taxon>
        <taxon>Araneoidea</taxon>
        <taxon>Nephilidae</taxon>
        <taxon>Trichonephila</taxon>
    </lineage>
</organism>